<comment type="caution">
    <text evidence="1">The sequence shown here is derived from an EMBL/GenBank/DDBJ whole genome shotgun (WGS) entry which is preliminary data.</text>
</comment>
<accession>A0A9P5YSF6</accession>
<proteinExistence type="predicted"/>
<protein>
    <submittedName>
        <fullName evidence="1">Uncharacterized protein</fullName>
    </submittedName>
</protein>
<dbReference type="EMBL" id="MU155370">
    <property type="protein sequence ID" value="KAF9474604.1"/>
    <property type="molecule type" value="Genomic_DNA"/>
</dbReference>
<organism evidence="1 2">
    <name type="scientific">Pholiota conissans</name>
    <dbReference type="NCBI Taxonomy" id="109636"/>
    <lineage>
        <taxon>Eukaryota</taxon>
        <taxon>Fungi</taxon>
        <taxon>Dikarya</taxon>
        <taxon>Basidiomycota</taxon>
        <taxon>Agaricomycotina</taxon>
        <taxon>Agaricomycetes</taxon>
        <taxon>Agaricomycetidae</taxon>
        <taxon>Agaricales</taxon>
        <taxon>Agaricineae</taxon>
        <taxon>Strophariaceae</taxon>
        <taxon>Pholiota</taxon>
    </lineage>
</organism>
<name>A0A9P5YSF6_9AGAR</name>
<sequence>MDIIVDPATMANSDEFIEALGRPAPNLKAFSMKTKSSSAHEITFPPSFLLFSFEAPSLLHLSIGRNAPCFTSSDSLLPIFATATLRHLALDAPMNLTTVEVLAALSLTPLLEEFSMNMSTLDPNITSIHPPDRFKGVSLPRLQSIKIVSQSLTVYSTFLDYITPHPVCILNMQIAHVLDGTETAPENVEEFKSDSTKLKVLDSQDFEIILYQLPGILEPISQSFIDAMLSLDFPQNITTFNSNLIPPTYAVPPLRKLSRPLSQQCRQRATLFPEGMRMK</sequence>
<reference evidence="1" key="1">
    <citation type="submission" date="2020-11" db="EMBL/GenBank/DDBJ databases">
        <authorList>
            <consortium name="DOE Joint Genome Institute"/>
            <person name="Ahrendt S."/>
            <person name="Riley R."/>
            <person name="Andreopoulos W."/>
            <person name="Labutti K."/>
            <person name="Pangilinan J."/>
            <person name="Ruiz-Duenas F.J."/>
            <person name="Barrasa J.M."/>
            <person name="Sanchez-Garcia M."/>
            <person name="Camarero S."/>
            <person name="Miyauchi S."/>
            <person name="Serrano A."/>
            <person name="Linde D."/>
            <person name="Babiker R."/>
            <person name="Drula E."/>
            <person name="Ayuso-Fernandez I."/>
            <person name="Pacheco R."/>
            <person name="Padilla G."/>
            <person name="Ferreira P."/>
            <person name="Barriuso J."/>
            <person name="Kellner H."/>
            <person name="Castanera R."/>
            <person name="Alfaro M."/>
            <person name="Ramirez L."/>
            <person name="Pisabarro A.G."/>
            <person name="Kuo A."/>
            <person name="Tritt A."/>
            <person name="Lipzen A."/>
            <person name="He G."/>
            <person name="Yan M."/>
            <person name="Ng V."/>
            <person name="Cullen D."/>
            <person name="Martin F."/>
            <person name="Rosso M.-N."/>
            <person name="Henrissat B."/>
            <person name="Hibbett D."/>
            <person name="Martinez A.T."/>
            <person name="Grigoriev I.V."/>
        </authorList>
    </citation>
    <scope>NUCLEOTIDE SEQUENCE</scope>
    <source>
        <strain evidence="1">CIRM-BRFM 674</strain>
    </source>
</reference>
<evidence type="ECO:0000313" key="1">
    <source>
        <dbReference type="EMBL" id="KAF9474604.1"/>
    </source>
</evidence>
<dbReference type="Proteomes" id="UP000807469">
    <property type="component" value="Unassembled WGS sequence"/>
</dbReference>
<keyword evidence="2" id="KW-1185">Reference proteome</keyword>
<dbReference type="AlphaFoldDB" id="A0A9P5YSF6"/>
<gene>
    <name evidence="1" type="ORF">BDN70DRAFT_898814</name>
</gene>
<evidence type="ECO:0000313" key="2">
    <source>
        <dbReference type="Proteomes" id="UP000807469"/>
    </source>
</evidence>